<keyword evidence="1" id="KW-0472">Membrane</keyword>
<dbReference type="EMBL" id="PEWV01000067">
    <property type="protein sequence ID" value="PIU41217.1"/>
    <property type="molecule type" value="Genomic_DNA"/>
</dbReference>
<dbReference type="InterPro" id="IPR045584">
    <property type="entry name" value="Pilin-like"/>
</dbReference>
<accession>A0A2J0L3X0</accession>
<dbReference type="SUPFAM" id="SSF54523">
    <property type="entry name" value="Pili subunits"/>
    <property type="match status" value="1"/>
</dbReference>
<dbReference type="CDD" id="cd10449">
    <property type="entry name" value="GIY-YIG_SLX1_like"/>
    <property type="match status" value="1"/>
</dbReference>
<dbReference type="Pfam" id="PF01541">
    <property type="entry name" value="GIY-YIG"/>
    <property type="match status" value="1"/>
</dbReference>
<comment type="caution">
    <text evidence="3">The sequence shown here is derived from an EMBL/GenBank/DDBJ whole genome shotgun (WGS) entry which is preliminary data.</text>
</comment>
<dbReference type="InterPro" id="IPR000305">
    <property type="entry name" value="GIY-YIG_endonuc"/>
</dbReference>
<proteinExistence type="predicted"/>
<name>A0A2J0L3X0_9BACT</name>
<evidence type="ECO:0000259" key="2">
    <source>
        <dbReference type="PROSITE" id="PS50164"/>
    </source>
</evidence>
<dbReference type="Gene3D" id="3.40.1440.10">
    <property type="entry name" value="GIY-YIG endonuclease"/>
    <property type="match status" value="1"/>
</dbReference>
<keyword evidence="1" id="KW-1133">Transmembrane helix</keyword>
<organism evidence="3 4">
    <name type="scientific">Candidatus Aquitaenariimonas noxiae</name>
    <dbReference type="NCBI Taxonomy" id="1974741"/>
    <lineage>
        <taxon>Bacteria</taxon>
        <taxon>Pseudomonadati</taxon>
        <taxon>Candidatus Omnitrophota</taxon>
        <taxon>Candidatus Aquitaenariimonas</taxon>
    </lineage>
</organism>
<sequence length="253" mass="29079">MFYTYVIKSKKDGKLYTGFTNNLRKRFEEHNNGRVFSTKGRGPFELIYYEACPVRNDRYRWHLISNGACVDKQDASAREKYLKSGMGKRYLKNRMKRFLSVTGFTLIELALVALIIVVLVGISTPLFRKTFSDIELDEASYNIAKFMNYAQAKAVAEIVTTKIYFDFEKNIYWLTENNDPSKPDYFTRVTGRLGRVFSTPRGIDLEGAASTLVFYPSGRSEDFKISLKNQNGRVKLVRVKEETGQANAIDTEK</sequence>
<dbReference type="AlphaFoldDB" id="A0A2J0L3X0"/>
<feature type="domain" description="GIY-YIG" evidence="2">
    <location>
        <begin position="1"/>
        <end position="92"/>
    </location>
</feature>
<protein>
    <recommendedName>
        <fullName evidence="2">GIY-YIG domain-containing protein</fullName>
    </recommendedName>
</protein>
<evidence type="ECO:0000313" key="3">
    <source>
        <dbReference type="EMBL" id="PIU41217.1"/>
    </source>
</evidence>
<dbReference type="InterPro" id="IPR035901">
    <property type="entry name" value="GIY-YIG_endonuc_sf"/>
</dbReference>
<reference evidence="3 4" key="1">
    <citation type="submission" date="2017-09" db="EMBL/GenBank/DDBJ databases">
        <title>Depth-based differentiation of microbial function through sediment-hosted aquifers and enrichment of novel symbionts in the deep terrestrial subsurface.</title>
        <authorList>
            <person name="Probst A.J."/>
            <person name="Ladd B."/>
            <person name="Jarett J.K."/>
            <person name="Geller-Mcgrath D.E."/>
            <person name="Sieber C.M."/>
            <person name="Emerson J.B."/>
            <person name="Anantharaman K."/>
            <person name="Thomas B.C."/>
            <person name="Malmstrom R."/>
            <person name="Stieglmeier M."/>
            <person name="Klingl A."/>
            <person name="Woyke T."/>
            <person name="Ryan C.M."/>
            <person name="Banfield J.F."/>
        </authorList>
    </citation>
    <scope>NUCLEOTIDE SEQUENCE [LARGE SCALE GENOMIC DNA]</scope>
    <source>
        <strain evidence="3">CG07_land_8_20_14_0_80_42_15</strain>
    </source>
</reference>
<dbReference type="SMART" id="SM00465">
    <property type="entry name" value="GIYc"/>
    <property type="match status" value="1"/>
</dbReference>
<dbReference type="SUPFAM" id="SSF82771">
    <property type="entry name" value="GIY-YIG endonuclease"/>
    <property type="match status" value="1"/>
</dbReference>
<dbReference type="Proteomes" id="UP000230052">
    <property type="component" value="Unassembled WGS sequence"/>
</dbReference>
<keyword evidence="1" id="KW-0812">Transmembrane</keyword>
<evidence type="ECO:0000313" key="4">
    <source>
        <dbReference type="Proteomes" id="UP000230052"/>
    </source>
</evidence>
<dbReference type="PROSITE" id="PS50164">
    <property type="entry name" value="GIY_YIG"/>
    <property type="match status" value="1"/>
</dbReference>
<feature type="transmembrane region" description="Helical" evidence="1">
    <location>
        <begin position="98"/>
        <end position="122"/>
    </location>
</feature>
<gene>
    <name evidence="3" type="ORF">COS99_06695</name>
</gene>
<evidence type="ECO:0000256" key="1">
    <source>
        <dbReference type="SAM" id="Phobius"/>
    </source>
</evidence>